<dbReference type="Proteomes" id="UP000648722">
    <property type="component" value="Unassembled WGS sequence"/>
</dbReference>
<evidence type="ECO:0000256" key="2">
    <source>
        <dbReference type="ARBA" id="ARBA00023125"/>
    </source>
</evidence>
<comment type="caution">
    <text evidence="5">The sequence shown here is derived from an EMBL/GenBank/DDBJ whole genome shotgun (WGS) entry which is preliminary data.</text>
</comment>
<accession>A0ABQ1XSN0</accession>
<organism evidence="5 6">
    <name type="scientific">Glycocaulis albus</name>
    <dbReference type="NCBI Taxonomy" id="1382801"/>
    <lineage>
        <taxon>Bacteria</taxon>
        <taxon>Pseudomonadati</taxon>
        <taxon>Pseudomonadota</taxon>
        <taxon>Alphaproteobacteria</taxon>
        <taxon>Maricaulales</taxon>
        <taxon>Maricaulaceae</taxon>
        <taxon>Glycocaulis</taxon>
    </lineage>
</organism>
<protein>
    <recommendedName>
        <fullName evidence="4">HTH luxR-type domain-containing protein</fullName>
    </recommendedName>
</protein>
<dbReference type="InterPro" id="IPR036388">
    <property type="entry name" value="WH-like_DNA-bd_sf"/>
</dbReference>
<keyword evidence="1" id="KW-0805">Transcription regulation</keyword>
<sequence length="352" mass="38315">MLGEIYEGVVEPERWTNALKQFVNLSDARFAFLAVIDGSTGTLPVSSVVGPETSALADALDLHRELVPIDPGVPYALARPEGGNFRFRDTGRALTPEPDVWHDFIRHELGSGDYHSRFSAGNDGVSLVLALHTPADMHRLTPEQEKLHALVFDHLQRASRLAYRPPDLRLIRHPAMLVDGKGKILDANPPAEAILSAGDGLSVTQGHLCTADHADGQELRQLIQGTCYANYDGPAERFCAIHRPSGERSYLLRLGFVPIASLGMHGVSHRCIIEIPGAGPPPCAPEKFGSLFGLTAREAEIAHLFASTFNDLRSVADHLGISHETARVHMRSIFAKTGAANQVELVRVLARF</sequence>
<dbReference type="PROSITE" id="PS50043">
    <property type="entry name" value="HTH_LUXR_2"/>
    <property type="match status" value="1"/>
</dbReference>
<evidence type="ECO:0000256" key="3">
    <source>
        <dbReference type="ARBA" id="ARBA00023163"/>
    </source>
</evidence>
<evidence type="ECO:0000256" key="1">
    <source>
        <dbReference type="ARBA" id="ARBA00023015"/>
    </source>
</evidence>
<dbReference type="CDD" id="cd06170">
    <property type="entry name" value="LuxR_C_like"/>
    <property type="match status" value="1"/>
</dbReference>
<evidence type="ECO:0000313" key="5">
    <source>
        <dbReference type="EMBL" id="GGH02285.1"/>
    </source>
</evidence>
<dbReference type="PANTHER" id="PTHR44688">
    <property type="entry name" value="DNA-BINDING TRANSCRIPTIONAL ACTIVATOR DEVR_DOSR"/>
    <property type="match status" value="1"/>
</dbReference>
<keyword evidence="6" id="KW-1185">Reference proteome</keyword>
<gene>
    <name evidence="5" type="ORF">GCM10007420_18120</name>
</gene>
<dbReference type="Pfam" id="PF00196">
    <property type="entry name" value="GerE"/>
    <property type="match status" value="1"/>
</dbReference>
<keyword evidence="2" id="KW-0238">DNA-binding</keyword>
<dbReference type="SUPFAM" id="SSF46894">
    <property type="entry name" value="C-terminal effector domain of the bipartite response regulators"/>
    <property type="match status" value="1"/>
</dbReference>
<keyword evidence="3" id="KW-0804">Transcription</keyword>
<proteinExistence type="predicted"/>
<name>A0ABQ1XSN0_9PROT</name>
<dbReference type="EMBL" id="BMFS01000007">
    <property type="protein sequence ID" value="GGH02285.1"/>
    <property type="molecule type" value="Genomic_DNA"/>
</dbReference>
<dbReference type="SMART" id="SM00421">
    <property type="entry name" value="HTH_LUXR"/>
    <property type="match status" value="1"/>
</dbReference>
<evidence type="ECO:0000259" key="4">
    <source>
        <dbReference type="PROSITE" id="PS50043"/>
    </source>
</evidence>
<dbReference type="PANTHER" id="PTHR44688:SF16">
    <property type="entry name" value="DNA-BINDING TRANSCRIPTIONAL ACTIVATOR DEVR_DOSR"/>
    <property type="match status" value="1"/>
</dbReference>
<feature type="domain" description="HTH luxR-type" evidence="4">
    <location>
        <begin position="287"/>
        <end position="352"/>
    </location>
</feature>
<dbReference type="InterPro" id="IPR000792">
    <property type="entry name" value="Tscrpt_reg_LuxR_C"/>
</dbReference>
<dbReference type="Gene3D" id="1.10.10.10">
    <property type="entry name" value="Winged helix-like DNA-binding domain superfamily/Winged helix DNA-binding domain"/>
    <property type="match status" value="1"/>
</dbReference>
<dbReference type="InterPro" id="IPR016032">
    <property type="entry name" value="Sig_transdc_resp-reg_C-effctor"/>
</dbReference>
<evidence type="ECO:0000313" key="6">
    <source>
        <dbReference type="Proteomes" id="UP000648722"/>
    </source>
</evidence>
<reference evidence="6" key="1">
    <citation type="journal article" date="2019" name="Int. J. Syst. Evol. Microbiol.">
        <title>The Global Catalogue of Microorganisms (GCM) 10K type strain sequencing project: providing services to taxonomists for standard genome sequencing and annotation.</title>
        <authorList>
            <consortium name="The Broad Institute Genomics Platform"/>
            <consortium name="The Broad Institute Genome Sequencing Center for Infectious Disease"/>
            <person name="Wu L."/>
            <person name="Ma J."/>
        </authorList>
    </citation>
    <scope>NUCLEOTIDE SEQUENCE [LARGE SCALE GENOMIC DNA]</scope>
    <source>
        <strain evidence="6">CGMCC 1.12766</strain>
    </source>
</reference>